<name>A0A0S3R530_PHAAN</name>
<keyword evidence="2" id="KW-1185">Reference proteome</keyword>
<proteinExistence type="predicted"/>
<organism evidence="1 2">
    <name type="scientific">Vigna angularis var. angularis</name>
    <dbReference type="NCBI Taxonomy" id="157739"/>
    <lineage>
        <taxon>Eukaryota</taxon>
        <taxon>Viridiplantae</taxon>
        <taxon>Streptophyta</taxon>
        <taxon>Embryophyta</taxon>
        <taxon>Tracheophyta</taxon>
        <taxon>Spermatophyta</taxon>
        <taxon>Magnoliopsida</taxon>
        <taxon>eudicotyledons</taxon>
        <taxon>Gunneridae</taxon>
        <taxon>Pentapetalae</taxon>
        <taxon>rosids</taxon>
        <taxon>fabids</taxon>
        <taxon>Fabales</taxon>
        <taxon>Fabaceae</taxon>
        <taxon>Papilionoideae</taxon>
        <taxon>50 kb inversion clade</taxon>
        <taxon>NPAAA clade</taxon>
        <taxon>indigoferoid/millettioid clade</taxon>
        <taxon>Phaseoleae</taxon>
        <taxon>Vigna</taxon>
    </lineage>
</organism>
<gene>
    <name evidence="1" type="primary">Vigan.01G358400</name>
    <name evidence="1" type="ORF">VIGAN_01358400</name>
</gene>
<dbReference type="AlphaFoldDB" id="A0A0S3R530"/>
<dbReference type="Proteomes" id="UP000291084">
    <property type="component" value="Chromosome 1"/>
</dbReference>
<protein>
    <submittedName>
        <fullName evidence="1">Uncharacterized protein</fullName>
    </submittedName>
</protein>
<dbReference type="EMBL" id="AP015034">
    <property type="protein sequence ID" value="BAT75678.1"/>
    <property type="molecule type" value="Genomic_DNA"/>
</dbReference>
<evidence type="ECO:0000313" key="2">
    <source>
        <dbReference type="Proteomes" id="UP000291084"/>
    </source>
</evidence>
<evidence type="ECO:0000313" key="1">
    <source>
        <dbReference type="EMBL" id="BAT75678.1"/>
    </source>
</evidence>
<accession>A0A0S3R530</accession>
<reference evidence="1 2" key="1">
    <citation type="journal article" date="2015" name="Sci. Rep.">
        <title>The power of single molecule real-time sequencing technology in the de novo assembly of a eukaryotic genome.</title>
        <authorList>
            <person name="Sakai H."/>
            <person name="Naito K."/>
            <person name="Ogiso-Tanaka E."/>
            <person name="Takahashi Y."/>
            <person name="Iseki K."/>
            <person name="Muto C."/>
            <person name="Satou K."/>
            <person name="Teruya K."/>
            <person name="Shiroma A."/>
            <person name="Shimoji M."/>
            <person name="Hirano T."/>
            <person name="Itoh T."/>
            <person name="Kaga A."/>
            <person name="Tomooka N."/>
        </authorList>
    </citation>
    <scope>NUCLEOTIDE SEQUENCE [LARGE SCALE GENOMIC DNA]</scope>
    <source>
        <strain evidence="2">cv. Shumari</strain>
    </source>
</reference>
<sequence length="121" mass="13944">LHVTDYRNACISLVFCNRNTQPVTGYADLVHCSPSSPTRPWTFFIFNNHLLHSTNTQIVLLPPLIQPTNQNKLKPYDKPAWYVTDLCTCCSSSQENLLLLSDLTPDHYLFAHSLQHWQPIY</sequence>
<feature type="non-terminal residue" evidence="1">
    <location>
        <position position="1"/>
    </location>
</feature>